<comment type="caution">
    <text evidence="2">The sequence shown here is derived from an EMBL/GenBank/DDBJ whole genome shotgun (WGS) entry which is preliminary data.</text>
</comment>
<dbReference type="Proteomes" id="UP001153269">
    <property type="component" value="Unassembled WGS sequence"/>
</dbReference>
<organism evidence="2 3">
    <name type="scientific">Pleuronectes platessa</name>
    <name type="common">European plaice</name>
    <dbReference type="NCBI Taxonomy" id="8262"/>
    <lineage>
        <taxon>Eukaryota</taxon>
        <taxon>Metazoa</taxon>
        <taxon>Chordata</taxon>
        <taxon>Craniata</taxon>
        <taxon>Vertebrata</taxon>
        <taxon>Euteleostomi</taxon>
        <taxon>Actinopterygii</taxon>
        <taxon>Neopterygii</taxon>
        <taxon>Teleostei</taxon>
        <taxon>Neoteleostei</taxon>
        <taxon>Acanthomorphata</taxon>
        <taxon>Carangaria</taxon>
        <taxon>Pleuronectiformes</taxon>
        <taxon>Pleuronectoidei</taxon>
        <taxon>Pleuronectidae</taxon>
        <taxon>Pleuronectes</taxon>
    </lineage>
</organism>
<evidence type="ECO:0000313" key="2">
    <source>
        <dbReference type="EMBL" id="CAB1415813.1"/>
    </source>
</evidence>
<protein>
    <submittedName>
        <fullName evidence="2">Uncharacterized protein</fullName>
    </submittedName>
</protein>
<keyword evidence="3" id="KW-1185">Reference proteome</keyword>
<dbReference type="EMBL" id="CADEAL010000176">
    <property type="protein sequence ID" value="CAB1415813.1"/>
    <property type="molecule type" value="Genomic_DNA"/>
</dbReference>
<dbReference type="AlphaFoldDB" id="A0A9N7TQB6"/>
<feature type="compositionally biased region" description="Basic and acidic residues" evidence="1">
    <location>
        <begin position="74"/>
        <end position="84"/>
    </location>
</feature>
<gene>
    <name evidence="2" type="ORF">PLEPLA_LOCUS3531</name>
</gene>
<proteinExistence type="predicted"/>
<reference evidence="2" key="1">
    <citation type="submission" date="2020-03" db="EMBL/GenBank/DDBJ databases">
        <authorList>
            <person name="Weist P."/>
        </authorList>
    </citation>
    <scope>NUCLEOTIDE SEQUENCE</scope>
</reference>
<sequence>MSNSTGESMFLPTSQCSQCQAEHRLQLVKFSASSFADTVSKVAEVFADVMTQGEMEDCVIAIADAPLPSSGDGRDCTWGHRVQDNHQNSVSDRPDRKKKTVWLCPQMFSKMEPWWGNEDTCEGALEVSTLSSFTWFHLEEGAPRSALCLQGVSRKNQAGPAGCYLQPAKGALSTLSINVGAGHMTLESMPGLEGRRVGMCRPQAELHRPRHEESK</sequence>
<accession>A0A9N7TQB6</accession>
<feature type="region of interest" description="Disordered" evidence="1">
    <location>
        <begin position="74"/>
        <end position="94"/>
    </location>
</feature>
<evidence type="ECO:0000256" key="1">
    <source>
        <dbReference type="SAM" id="MobiDB-lite"/>
    </source>
</evidence>
<name>A0A9N7TQB6_PLEPL</name>
<evidence type="ECO:0000313" key="3">
    <source>
        <dbReference type="Proteomes" id="UP001153269"/>
    </source>
</evidence>